<evidence type="ECO:0000256" key="2">
    <source>
        <dbReference type="ARBA" id="ARBA00022630"/>
    </source>
</evidence>
<evidence type="ECO:0000256" key="3">
    <source>
        <dbReference type="ARBA" id="ARBA00022643"/>
    </source>
</evidence>
<comment type="cofactor">
    <cofactor evidence="1">
        <name>FMN</name>
        <dbReference type="ChEBI" id="CHEBI:58210"/>
    </cofactor>
</comment>
<keyword evidence="10" id="KW-1185">Reference proteome</keyword>
<keyword evidence="4" id="KW-0560">Oxidoreductase</keyword>
<dbReference type="SUPFAM" id="SSF51395">
    <property type="entry name" value="FMN-linked oxidoreductases"/>
    <property type="match status" value="1"/>
</dbReference>
<dbReference type="InterPro" id="IPR013785">
    <property type="entry name" value="Aldolase_TIM"/>
</dbReference>
<dbReference type="Proteomes" id="UP000199202">
    <property type="component" value="Unassembled WGS sequence"/>
</dbReference>
<feature type="binding site" evidence="7">
    <location>
        <position position="177"/>
    </location>
    <ligand>
        <name>FMN</name>
        <dbReference type="ChEBI" id="CHEBI:58210"/>
    </ligand>
</feature>
<dbReference type="InterPro" id="IPR000262">
    <property type="entry name" value="FMN-dep_DH"/>
</dbReference>
<feature type="binding site" evidence="7">
    <location>
        <position position="149"/>
    </location>
    <ligand>
        <name>FMN</name>
        <dbReference type="ChEBI" id="CHEBI:58210"/>
    </ligand>
</feature>
<dbReference type="CDD" id="cd03332">
    <property type="entry name" value="LMO_FMN"/>
    <property type="match status" value="1"/>
</dbReference>
<feature type="binding site" evidence="7">
    <location>
        <begin position="338"/>
        <end position="339"/>
    </location>
    <ligand>
        <name>FMN</name>
        <dbReference type="ChEBI" id="CHEBI:58210"/>
    </ligand>
</feature>
<reference evidence="9 10" key="1">
    <citation type="submission" date="2016-10" db="EMBL/GenBank/DDBJ databases">
        <authorList>
            <person name="de Groot N.N."/>
        </authorList>
    </citation>
    <scope>NUCLEOTIDE SEQUENCE [LARGE SCALE GENOMIC DNA]</scope>
    <source>
        <strain evidence="9 10">CGMCC 4.6533</strain>
    </source>
</reference>
<feature type="binding site" evidence="7">
    <location>
        <begin position="315"/>
        <end position="319"/>
    </location>
    <ligand>
        <name>FMN</name>
        <dbReference type="ChEBI" id="CHEBI:58210"/>
    </ligand>
</feature>
<feature type="binding site" evidence="7">
    <location>
        <position position="282"/>
    </location>
    <ligand>
        <name>FMN</name>
        <dbReference type="ChEBI" id="CHEBI:58210"/>
    </ligand>
</feature>
<evidence type="ECO:0000313" key="10">
    <source>
        <dbReference type="Proteomes" id="UP000199202"/>
    </source>
</evidence>
<dbReference type="FunFam" id="3.20.20.70:FF:000132">
    <property type="entry name" value="FMN dependent dehydrogenase"/>
    <property type="match status" value="1"/>
</dbReference>
<proteinExistence type="inferred from homology"/>
<dbReference type="Gene3D" id="3.20.20.70">
    <property type="entry name" value="Aldolase class I"/>
    <property type="match status" value="1"/>
</dbReference>
<dbReference type="PROSITE" id="PS00557">
    <property type="entry name" value="FMN_HYDROXY_ACID_DH_1"/>
    <property type="match status" value="1"/>
</dbReference>
<feature type="binding site" evidence="7">
    <location>
        <position position="45"/>
    </location>
    <ligand>
        <name>glyoxylate</name>
        <dbReference type="ChEBI" id="CHEBI:36655"/>
    </ligand>
</feature>
<feature type="domain" description="FMN hydroxy acid dehydrogenase" evidence="8">
    <location>
        <begin position="19"/>
        <end position="389"/>
    </location>
</feature>
<dbReference type="OrthoDB" id="9770452at2"/>
<feature type="active site" description="Proton acceptor" evidence="6">
    <location>
        <position position="284"/>
    </location>
</feature>
<sequence length="390" mass="41836">MTVAADYQNEIYRDGLDGGTPILPTGMAALERLAQERLDSRAFGYVAGSAGTESTARANLEAFGRRRIVPRMLRDVAVRDLSVELFGRRLRSPLLLGPVGVLTIMHPEGELAVARAAAAEQVPMILSTASSHSIEQVAQAGGEGPRWYQLYWPNDRDLAASFVQRAHDSGYEALVVTLDTHTLGWRPRDLDQAYLPFLYGIGVANYFTDPVFQKLVGDPIGETNRDRAIAIWARLFGDPSLTWDDLPFLRERWQGPIVLKGIQHPDDARRAADAGMDGVVVSNHGGRQVDGAAGALDALPAVAEAVGDRLTVLFDSGIRSGSDVIKALALGAKAVLLGRPYAYGLGLAGQAGVRHVIRCLLADLDITMATSGNARVADLSPDLLTTAPGH</sequence>
<keyword evidence="3 7" id="KW-0288">FMN</keyword>
<feature type="binding site" evidence="7">
    <location>
        <begin position="98"/>
        <end position="100"/>
    </location>
    <ligand>
        <name>FMN</name>
        <dbReference type="ChEBI" id="CHEBI:58210"/>
    </ligand>
</feature>
<evidence type="ECO:0000256" key="7">
    <source>
        <dbReference type="PIRSR" id="PIRSR000138-2"/>
    </source>
</evidence>
<dbReference type="GO" id="GO:0010181">
    <property type="term" value="F:FMN binding"/>
    <property type="evidence" value="ECO:0007669"/>
    <property type="project" value="InterPro"/>
</dbReference>
<feature type="binding site" evidence="7">
    <location>
        <position position="260"/>
    </location>
    <ligand>
        <name>glyoxylate</name>
        <dbReference type="ChEBI" id="CHEBI:36655"/>
    </ligand>
</feature>
<dbReference type="RefSeq" id="WP_090938763.1">
    <property type="nucleotide sequence ID" value="NZ_FNDJ01000014.1"/>
</dbReference>
<dbReference type="PIRSF" id="PIRSF000138">
    <property type="entry name" value="Al-hdrx_acd_dh"/>
    <property type="match status" value="1"/>
</dbReference>
<dbReference type="AlphaFoldDB" id="A0A1G9A0T4"/>
<evidence type="ECO:0000256" key="1">
    <source>
        <dbReference type="ARBA" id="ARBA00001917"/>
    </source>
</evidence>
<feature type="binding site" evidence="7">
    <location>
        <position position="127"/>
    </location>
    <ligand>
        <name>FMN</name>
        <dbReference type="ChEBI" id="CHEBI:58210"/>
    </ligand>
</feature>
<comment type="similarity">
    <text evidence="5">Belongs to the FMN-dependent alpha-hydroxy acid dehydrogenase family.</text>
</comment>
<dbReference type="InterPro" id="IPR037350">
    <property type="entry name" value="LMO_FMN"/>
</dbReference>
<dbReference type="PANTHER" id="PTHR10578:SF143">
    <property type="entry name" value="FMN-DEPENDENT ALPHA-HYDROXY ACID DEHYDROGENASE PB1A11.03"/>
    <property type="match status" value="1"/>
</dbReference>
<feature type="binding site" evidence="7">
    <location>
        <position position="284"/>
    </location>
    <ligand>
        <name>glyoxylate</name>
        <dbReference type="ChEBI" id="CHEBI:36655"/>
    </ligand>
</feature>
<organism evidence="9 10">
    <name type="scientific">Nonomuraea jiangxiensis</name>
    <dbReference type="NCBI Taxonomy" id="633440"/>
    <lineage>
        <taxon>Bacteria</taxon>
        <taxon>Bacillati</taxon>
        <taxon>Actinomycetota</taxon>
        <taxon>Actinomycetes</taxon>
        <taxon>Streptosporangiales</taxon>
        <taxon>Streptosporangiaceae</taxon>
        <taxon>Nonomuraea</taxon>
    </lineage>
</organism>
<dbReference type="GO" id="GO:0016491">
    <property type="term" value="F:oxidoreductase activity"/>
    <property type="evidence" value="ECO:0007669"/>
    <property type="project" value="UniProtKB-KW"/>
</dbReference>
<feature type="binding site" evidence="7">
    <location>
        <position position="186"/>
    </location>
    <ligand>
        <name>glyoxylate</name>
        <dbReference type="ChEBI" id="CHEBI:36655"/>
    </ligand>
</feature>
<dbReference type="EMBL" id="FNDJ01000014">
    <property type="protein sequence ID" value="SDK20972.1"/>
    <property type="molecule type" value="Genomic_DNA"/>
</dbReference>
<dbReference type="STRING" id="633440.SAMN05421869_114241"/>
<name>A0A1G9A0T4_9ACTN</name>
<accession>A0A1G9A0T4</accession>
<evidence type="ECO:0000259" key="8">
    <source>
        <dbReference type="PROSITE" id="PS51349"/>
    </source>
</evidence>
<dbReference type="InterPro" id="IPR008259">
    <property type="entry name" value="FMN_hydac_DH_AS"/>
</dbReference>
<evidence type="ECO:0000256" key="5">
    <source>
        <dbReference type="ARBA" id="ARBA00024042"/>
    </source>
</evidence>
<evidence type="ECO:0000256" key="6">
    <source>
        <dbReference type="PIRSR" id="PIRSR000138-1"/>
    </source>
</evidence>
<feature type="binding site" evidence="7">
    <location>
        <position position="151"/>
    </location>
    <ligand>
        <name>glyoxylate</name>
        <dbReference type="ChEBI" id="CHEBI:36655"/>
    </ligand>
</feature>
<gene>
    <name evidence="9" type="ORF">SAMN05421869_114241</name>
</gene>
<protein>
    <submittedName>
        <fullName evidence="9">L-lactate dehydrogenase (Cytochrome)</fullName>
    </submittedName>
</protein>
<evidence type="ECO:0000313" key="9">
    <source>
        <dbReference type="EMBL" id="SDK20972.1"/>
    </source>
</evidence>
<dbReference type="InterPro" id="IPR037396">
    <property type="entry name" value="FMN_HAD"/>
</dbReference>
<dbReference type="Pfam" id="PF01070">
    <property type="entry name" value="FMN_dh"/>
    <property type="match status" value="1"/>
</dbReference>
<dbReference type="InterPro" id="IPR012133">
    <property type="entry name" value="Alpha-hydoxy_acid_DH_FMN"/>
</dbReference>
<evidence type="ECO:0000256" key="4">
    <source>
        <dbReference type="ARBA" id="ARBA00023002"/>
    </source>
</evidence>
<keyword evidence="2 7" id="KW-0285">Flavoprotein</keyword>
<feature type="binding site" evidence="7">
    <location>
        <position position="287"/>
    </location>
    <ligand>
        <name>glyoxylate</name>
        <dbReference type="ChEBI" id="CHEBI:36655"/>
    </ligand>
</feature>
<dbReference type="PANTHER" id="PTHR10578">
    <property type="entry name" value="S -2-HYDROXY-ACID OXIDASE-RELATED"/>
    <property type="match status" value="1"/>
</dbReference>
<dbReference type="PROSITE" id="PS51349">
    <property type="entry name" value="FMN_HYDROXY_ACID_DH_2"/>
    <property type="match status" value="1"/>
</dbReference>